<dbReference type="OrthoDB" id="296767at2759"/>
<feature type="compositionally biased region" description="Basic and acidic residues" evidence="1">
    <location>
        <begin position="33"/>
        <end position="47"/>
    </location>
</feature>
<dbReference type="AlphaFoldDB" id="A0A3M7F999"/>
<organism evidence="2 3">
    <name type="scientific">Hortaea werneckii</name>
    <name type="common">Black yeast</name>
    <name type="synonym">Cladosporium werneckii</name>
    <dbReference type="NCBI Taxonomy" id="91943"/>
    <lineage>
        <taxon>Eukaryota</taxon>
        <taxon>Fungi</taxon>
        <taxon>Dikarya</taxon>
        <taxon>Ascomycota</taxon>
        <taxon>Pezizomycotina</taxon>
        <taxon>Dothideomycetes</taxon>
        <taxon>Dothideomycetidae</taxon>
        <taxon>Mycosphaerellales</taxon>
        <taxon>Teratosphaeriaceae</taxon>
        <taxon>Hortaea</taxon>
    </lineage>
</organism>
<gene>
    <name evidence="2" type="ORF">D0861_06480</name>
</gene>
<feature type="compositionally biased region" description="Pro residues" evidence="1">
    <location>
        <begin position="299"/>
        <end position="312"/>
    </location>
</feature>
<protein>
    <recommendedName>
        <fullName evidence="4">DUF1765-domain-containing protein</fullName>
    </recommendedName>
</protein>
<accession>A0A3M7F999</accession>
<feature type="region of interest" description="Disordered" evidence="1">
    <location>
        <begin position="84"/>
        <end position="109"/>
    </location>
</feature>
<dbReference type="PANTHER" id="PTHR37988:SF1">
    <property type="entry name" value="UPF0592 MEMBRANE PROTEIN C7D4.03C"/>
    <property type="match status" value="1"/>
</dbReference>
<feature type="region of interest" description="Disordered" evidence="1">
    <location>
        <begin position="1"/>
        <end position="56"/>
    </location>
</feature>
<name>A0A3M7F999_HORWE</name>
<feature type="region of interest" description="Disordered" evidence="1">
    <location>
        <begin position="124"/>
        <end position="313"/>
    </location>
</feature>
<sequence length="1213" mass="134747">MSAAATEKVNGYAVRPSTTDEHGRKPVSTNTPPKRDGVSESQPRKQNADFPRSASYTYMPEAAKDHGGYVSIKGSFSERDLIVPADDLVDISPPDTSGYTTPDEIVEPKVDANEAKELIAELTKSPKISVQRYNDSRSSLESSAGGSNVSLETSKTVSTPGSSTVSVTPRPRPSMQNSSSRRTNRQSWYGSSPSTASSRSPSPAKKEQVLRPHQVGKDAAPAPSVGGALSRGKSLVRRKTDPAKSSKQPKADAKEAPQQSDGERPAPRRGSTLIRRKSARVSQFFTGSKDEDKTSTGAPPVPAVPPVPPVPKFPKSFSTDKLPTYRTPSSHADRAAPVPRLLPSDRTTSSGLSMPIRRKDELWSVFRELDGGYSKFVSKSMAFKASVVRSSLLPFLRTYANHPSNRNLRPEDLDRRANILNKWWTGLIDMLHGRNNLSISGTDRPAILDGISGIMERPEWRLSPSPFCPLSQRSKGLNTPRNRSSASLSLSSNTSDFLVESVHHNVRNIFVQNLSAQMAFVVDKMSFRNASASLVTFCGKACAYAFLFVPGMADILVRLWELQSDTLRRVLDSNGVGKFDNLTEHSNLIMSSFPPALHQLGFTSLMKYMRKLRTPPPLPLGTQNIEWWGKWLERWTGRESDLFYVFVKHFHILSTDFMPTDSSTKDRMCAPGMLPVHAQILTNLDATIHREANQNQQDPTSSPTFDDVLSDPDAVASTLPLPPVNAVRVMAENRLIMLIRDFLSDRTADHPIARQLFAESFNDLLQTAAKGTSLFDHAGCYTLLDFLEEALPILVRFEHLEGSKGTLLNSEFWQTVCKKMIQSQNTMTEIRLYTFLYTVWNTVVCNLGRKADLCVGLLLDPEVFESRFNHWCPMVRAYYMRLLCWRVGRFDGEAQEGDILILETMLERLQSCWSNYLFLRGQAEKTQSLAPPTNPCNPAPGRRLLIVRTDTQVAPISSYLSFDGLGPRETPSSQARFEQKRYSTLSNLVELDTRPENARPKTEAEPAEPRDRGIGGFFRKMMGTSKTRSKSQGPPTRSKPQDRQRAASAQDSVQPTEPDRPTTGLTRAHTDDARPTSSRGGQPPIPPIDLSKPLPTTNPHRNFCFKFSLEYNPSTRTAPGPLRLLPPRLPLPAQIFMQSHSDRASAASTFTTPRAPRGAMHTHVRYAGRALAEWAVILGENQSFFERRRNEGVPGNQFVETPTLGVEVFRRPS</sequence>
<evidence type="ECO:0000256" key="1">
    <source>
        <dbReference type="SAM" id="MobiDB-lite"/>
    </source>
</evidence>
<dbReference type="Pfam" id="PF08578">
    <property type="entry name" value="DUF1765"/>
    <property type="match status" value="1"/>
</dbReference>
<dbReference type="InterPro" id="IPR013887">
    <property type="entry name" value="UPF0592"/>
</dbReference>
<dbReference type="Proteomes" id="UP000268823">
    <property type="component" value="Unassembled WGS sequence"/>
</dbReference>
<feature type="compositionally biased region" description="Polar residues" evidence="1">
    <location>
        <begin position="970"/>
        <end position="987"/>
    </location>
</feature>
<dbReference type="VEuPathDB" id="FungiDB:BTJ68_02523"/>
<dbReference type="EMBL" id="QWIR01000131">
    <property type="protein sequence ID" value="RMY85419.1"/>
    <property type="molecule type" value="Genomic_DNA"/>
</dbReference>
<evidence type="ECO:0000313" key="3">
    <source>
        <dbReference type="Proteomes" id="UP000268823"/>
    </source>
</evidence>
<proteinExistence type="predicted"/>
<comment type="caution">
    <text evidence="2">The sequence shown here is derived from an EMBL/GenBank/DDBJ whole genome shotgun (WGS) entry which is preliminary data.</text>
</comment>
<evidence type="ECO:0008006" key="4">
    <source>
        <dbReference type="Google" id="ProtNLM"/>
    </source>
</evidence>
<evidence type="ECO:0000313" key="2">
    <source>
        <dbReference type="EMBL" id="RMY85419.1"/>
    </source>
</evidence>
<feature type="compositionally biased region" description="Low complexity" evidence="1">
    <location>
        <begin position="136"/>
        <end position="203"/>
    </location>
</feature>
<feature type="compositionally biased region" description="Basic and acidic residues" evidence="1">
    <location>
        <begin position="991"/>
        <end position="1013"/>
    </location>
</feature>
<feature type="compositionally biased region" description="Basic and acidic residues" evidence="1">
    <location>
        <begin position="238"/>
        <end position="266"/>
    </location>
</feature>
<feature type="compositionally biased region" description="Polar residues" evidence="1">
    <location>
        <begin position="1024"/>
        <end position="1035"/>
    </location>
</feature>
<feature type="region of interest" description="Disordered" evidence="1">
    <location>
        <begin position="961"/>
        <end position="1097"/>
    </location>
</feature>
<dbReference type="PANTHER" id="PTHR37988">
    <property type="entry name" value="UPF0592 MEMBRANE PROTEIN C7D4.03C"/>
    <property type="match status" value="1"/>
</dbReference>
<feature type="region of interest" description="Disordered" evidence="1">
    <location>
        <begin position="325"/>
        <end position="352"/>
    </location>
</feature>
<reference evidence="2 3" key="1">
    <citation type="journal article" date="2018" name="BMC Genomics">
        <title>Genomic evidence for intraspecific hybridization in a clonal and extremely halotolerant yeast.</title>
        <authorList>
            <person name="Gostincar C."/>
            <person name="Stajich J.E."/>
            <person name="Zupancic J."/>
            <person name="Zalar P."/>
            <person name="Gunde-Cimerman N."/>
        </authorList>
    </citation>
    <scope>NUCLEOTIDE SEQUENCE [LARGE SCALE GENOMIC DNA]</scope>
    <source>
        <strain evidence="2 3">EXF-2788</strain>
    </source>
</reference>